<dbReference type="EMBL" id="PKPP01001784">
    <property type="protein sequence ID" value="PWA79950.1"/>
    <property type="molecule type" value="Genomic_DNA"/>
</dbReference>
<evidence type="ECO:0000313" key="2">
    <source>
        <dbReference type="Proteomes" id="UP000245207"/>
    </source>
</evidence>
<keyword evidence="2" id="KW-1185">Reference proteome</keyword>
<name>A0A2U1P2N7_ARTAN</name>
<dbReference type="InterPro" id="IPR011992">
    <property type="entry name" value="EF-hand-dom_pair"/>
</dbReference>
<protein>
    <submittedName>
        <fullName evidence="1">Calcium-binding EF-hand</fullName>
    </submittedName>
</protein>
<dbReference type="Proteomes" id="UP000245207">
    <property type="component" value="Unassembled WGS sequence"/>
</dbReference>
<dbReference type="STRING" id="35608.A0A2U1P2N7"/>
<dbReference type="AlphaFoldDB" id="A0A2U1P2N7"/>
<accession>A0A2U1P2N7</accession>
<evidence type="ECO:0000313" key="1">
    <source>
        <dbReference type="EMBL" id="PWA79950.1"/>
    </source>
</evidence>
<organism evidence="1 2">
    <name type="scientific">Artemisia annua</name>
    <name type="common">Sweet wormwood</name>
    <dbReference type="NCBI Taxonomy" id="35608"/>
    <lineage>
        <taxon>Eukaryota</taxon>
        <taxon>Viridiplantae</taxon>
        <taxon>Streptophyta</taxon>
        <taxon>Embryophyta</taxon>
        <taxon>Tracheophyta</taxon>
        <taxon>Spermatophyta</taxon>
        <taxon>Magnoliopsida</taxon>
        <taxon>eudicotyledons</taxon>
        <taxon>Gunneridae</taxon>
        <taxon>Pentapetalae</taxon>
        <taxon>asterids</taxon>
        <taxon>campanulids</taxon>
        <taxon>Asterales</taxon>
        <taxon>Asteraceae</taxon>
        <taxon>Asteroideae</taxon>
        <taxon>Anthemideae</taxon>
        <taxon>Artemisiinae</taxon>
        <taxon>Artemisia</taxon>
    </lineage>
</organism>
<dbReference type="SUPFAM" id="SSF47473">
    <property type="entry name" value="EF-hand"/>
    <property type="match status" value="1"/>
</dbReference>
<reference evidence="1 2" key="1">
    <citation type="journal article" date="2018" name="Mol. Plant">
        <title>The genome of Artemisia annua provides insight into the evolution of Asteraceae family and artemisinin biosynthesis.</title>
        <authorList>
            <person name="Shen Q."/>
            <person name="Zhang L."/>
            <person name="Liao Z."/>
            <person name="Wang S."/>
            <person name="Yan T."/>
            <person name="Shi P."/>
            <person name="Liu M."/>
            <person name="Fu X."/>
            <person name="Pan Q."/>
            <person name="Wang Y."/>
            <person name="Lv Z."/>
            <person name="Lu X."/>
            <person name="Zhang F."/>
            <person name="Jiang W."/>
            <person name="Ma Y."/>
            <person name="Chen M."/>
            <person name="Hao X."/>
            <person name="Li L."/>
            <person name="Tang Y."/>
            <person name="Lv G."/>
            <person name="Zhou Y."/>
            <person name="Sun X."/>
            <person name="Brodelius P.E."/>
            <person name="Rose J.K.C."/>
            <person name="Tang K."/>
        </authorList>
    </citation>
    <scope>NUCLEOTIDE SEQUENCE [LARGE SCALE GENOMIC DNA]</scope>
    <source>
        <strain evidence="2">cv. Huhao1</strain>
        <tissue evidence="1">Leaf</tissue>
    </source>
</reference>
<sequence>MPLPSFNKYKSGYIEVEELREALSDEDEANSEEVISAIIHDVDTDKHVGCSSYASIASLSNIKYLDKDLLPCTKILVIVIIHAKVLQCNFLRYKRPMTHRNAYTRASGTTKRVIHVRIEIQKTKKKLCYYDSYSDITSDNEKSYSDNKIVTMIIILILDLVTRKKDRYSDIRSDFEEDSDEDFEVDFMILYKLEMDKCMSKVKEEIKSANSLISKTVVYLTGGPYSFDTRNISLLSNNLRILENQMQDVNDNFVWKTTIRFDLLDEDKMQLHETCLDKIKDIVDSAAATIEHFVDTFGTFYEEQFGELHLQVWYDLSFISNQIKNIRDPYFITIEELEMHDIATAKYEEKLKSYKDSL</sequence>
<proteinExistence type="predicted"/>
<comment type="caution">
    <text evidence="1">The sequence shown here is derived from an EMBL/GenBank/DDBJ whole genome shotgun (WGS) entry which is preliminary data.</text>
</comment>
<gene>
    <name evidence="1" type="ORF">CTI12_AA104830</name>
</gene>